<accession>A0ACC0XHF5</accession>
<proteinExistence type="predicted"/>
<evidence type="ECO:0000313" key="2">
    <source>
        <dbReference type="Proteomes" id="UP001163603"/>
    </source>
</evidence>
<reference evidence="2" key="1">
    <citation type="journal article" date="2023" name="G3 (Bethesda)">
        <title>Genome assembly and association tests identify interacting loci associated with vigor, precocity, and sex in interspecific pistachio rootstocks.</title>
        <authorList>
            <person name="Palmer W."/>
            <person name="Jacygrad E."/>
            <person name="Sagayaradj S."/>
            <person name="Cavanaugh K."/>
            <person name="Han R."/>
            <person name="Bertier L."/>
            <person name="Beede B."/>
            <person name="Kafkas S."/>
            <person name="Golino D."/>
            <person name="Preece J."/>
            <person name="Michelmore R."/>
        </authorList>
    </citation>
    <scope>NUCLEOTIDE SEQUENCE [LARGE SCALE GENOMIC DNA]</scope>
</reference>
<sequence length="44" mass="4944">MTCTNRGMVQIFFSPSNLNFSTVFLSAVGFGLNFDGCMLHLMFF</sequence>
<protein>
    <submittedName>
        <fullName evidence="1">Uncharacterized protein</fullName>
    </submittedName>
</protein>
<organism evidence="1 2">
    <name type="scientific">Pistacia integerrima</name>
    <dbReference type="NCBI Taxonomy" id="434235"/>
    <lineage>
        <taxon>Eukaryota</taxon>
        <taxon>Viridiplantae</taxon>
        <taxon>Streptophyta</taxon>
        <taxon>Embryophyta</taxon>
        <taxon>Tracheophyta</taxon>
        <taxon>Spermatophyta</taxon>
        <taxon>Magnoliopsida</taxon>
        <taxon>eudicotyledons</taxon>
        <taxon>Gunneridae</taxon>
        <taxon>Pentapetalae</taxon>
        <taxon>rosids</taxon>
        <taxon>malvids</taxon>
        <taxon>Sapindales</taxon>
        <taxon>Anacardiaceae</taxon>
        <taxon>Pistacia</taxon>
    </lineage>
</organism>
<keyword evidence="2" id="KW-1185">Reference proteome</keyword>
<comment type="caution">
    <text evidence="1">The sequence shown here is derived from an EMBL/GenBank/DDBJ whole genome shotgun (WGS) entry which is preliminary data.</text>
</comment>
<dbReference type="EMBL" id="CM047747">
    <property type="protein sequence ID" value="KAJ0016935.1"/>
    <property type="molecule type" value="Genomic_DNA"/>
</dbReference>
<gene>
    <name evidence="1" type="ORF">Pint_11232</name>
</gene>
<dbReference type="Proteomes" id="UP001163603">
    <property type="component" value="Chromosome 12"/>
</dbReference>
<evidence type="ECO:0000313" key="1">
    <source>
        <dbReference type="EMBL" id="KAJ0016935.1"/>
    </source>
</evidence>
<name>A0ACC0XHF5_9ROSI</name>